<comment type="caution">
    <text evidence="9">The sequence shown here is derived from an EMBL/GenBank/DDBJ whole genome shotgun (WGS) entry which is preliminary data.</text>
</comment>
<reference evidence="9" key="1">
    <citation type="submission" date="2020-07" db="EMBL/GenBank/DDBJ databases">
        <title>Huge and variable diversity of episymbiotic CPR bacteria and DPANN archaea in groundwater ecosystems.</title>
        <authorList>
            <person name="He C.Y."/>
            <person name="Keren R."/>
            <person name="Whittaker M."/>
            <person name="Farag I.F."/>
            <person name="Doudna J."/>
            <person name="Cate J.H.D."/>
            <person name="Banfield J.F."/>
        </authorList>
    </citation>
    <scope>NUCLEOTIDE SEQUENCE</scope>
    <source>
        <strain evidence="9">NC_groundwater_763_Ag_S-0.2um_68_21</strain>
    </source>
</reference>
<comment type="pathway">
    <text evidence="7">Metabolic intermediate biosynthesis; chorismate biosynthesis; chorismate from D-erythrose 4-phosphate and phosphoenolpyruvate: step 5/7.</text>
</comment>
<organism evidence="9 10">
    <name type="scientific">Tectimicrobiota bacterium</name>
    <dbReference type="NCBI Taxonomy" id="2528274"/>
    <lineage>
        <taxon>Bacteria</taxon>
        <taxon>Pseudomonadati</taxon>
        <taxon>Nitrospinota/Tectimicrobiota group</taxon>
        <taxon>Candidatus Tectimicrobiota</taxon>
    </lineage>
</organism>
<keyword evidence="6 7" id="KW-0057">Aromatic amino acid biosynthesis</keyword>
<dbReference type="GO" id="GO:0005829">
    <property type="term" value="C:cytosol"/>
    <property type="evidence" value="ECO:0007669"/>
    <property type="project" value="TreeGrafter"/>
</dbReference>
<keyword evidence="2 7" id="KW-0808">Transferase</keyword>
<evidence type="ECO:0000313" key="10">
    <source>
        <dbReference type="Proteomes" id="UP000782312"/>
    </source>
</evidence>
<comment type="function">
    <text evidence="7">Catalyzes the specific phosphorylation of the 3-hydroxyl group of shikimic acid using ATP as a cosubstrate.</text>
</comment>
<dbReference type="SUPFAM" id="SSF52540">
    <property type="entry name" value="P-loop containing nucleoside triphosphate hydrolases"/>
    <property type="match status" value="1"/>
</dbReference>
<evidence type="ECO:0000256" key="4">
    <source>
        <dbReference type="ARBA" id="ARBA00022777"/>
    </source>
</evidence>
<evidence type="ECO:0000256" key="1">
    <source>
        <dbReference type="ARBA" id="ARBA00022605"/>
    </source>
</evidence>
<comment type="subunit">
    <text evidence="7">Monomer.</text>
</comment>
<comment type="caution">
    <text evidence="7">Lacks conserved residue(s) required for the propagation of feature annotation.</text>
</comment>
<dbReference type="GO" id="GO:0008652">
    <property type="term" value="P:amino acid biosynthetic process"/>
    <property type="evidence" value="ECO:0007669"/>
    <property type="project" value="UniProtKB-KW"/>
</dbReference>
<evidence type="ECO:0000256" key="2">
    <source>
        <dbReference type="ARBA" id="ARBA00022679"/>
    </source>
</evidence>
<comment type="similarity">
    <text evidence="7">Belongs to the shikimate kinase family.</text>
</comment>
<dbReference type="GO" id="GO:0009423">
    <property type="term" value="P:chorismate biosynthetic process"/>
    <property type="evidence" value="ECO:0007669"/>
    <property type="project" value="UniProtKB-UniRule"/>
</dbReference>
<proteinExistence type="inferred from homology"/>
<keyword evidence="7" id="KW-0963">Cytoplasm</keyword>
<dbReference type="EMBL" id="JACPUR010000037">
    <property type="protein sequence ID" value="MBI3129034.1"/>
    <property type="molecule type" value="Genomic_DNA"/>
</dbReference>
<gene>
    <name evidence="7" type="primary">aroK</name>
    <name evidence="9" type="ORF">HYZ11_15620</name>
</gene>
<sequence>MLIGFKGAGKTTVGPLLASRLGLPFDDLDRRVEAAAEARLGEKAGFREAFRRLGGEAFRALERTLLAGALAEGEMVLALGGGAPLDPAAQASLEGHCVVYLRVPEEDLVRRVREDGWPAYLDAEADKEGALRGVLAARLPRYERLAGVVVENPDGRDPAEAAAEAERGVRSWLDQRR</sequence>
<dbReference type="HAMAP" id="MF_00109">
    <property type="entry name" value="Shikimate_kinase"/>
    <property type="match status" value="1"/>
</dbReference>
<protein>
    <recommendedName>
        <fullName evidence="7">Shikimate kinase</fullName>
        <shortName evidence="7">SK</shortName>
        <ecNumber evidence="7">2.7.1.71</ecNumber>
    </recommendedName>
</protein>
<dbReference type="GO" id="GO:0009073">
    <property type="term" value="P:aromatic amino acid family biosynthetic process"/>
    <property type="evidence" value="ECO:0007669"/>
    <property type="project" value="UniProtKB-KW"/>
</dbReference>
<feature type="binding site" evidence="7">
    <location>
        <position position="59"/>
    </location>
    <ligand>
        <name>substrate</name>
    </ligand>
</feature>
<dbReference type="InterPro" id="IPR027417">
    <property type="entry name" value="P-loop_NTPase"/>
</dbReference>
<dbReference type="Gene3D" id="3.40.50.300">
    <property type="entry name" value="P-loop containing nucleotide triphosphate hydrolases"/>
    <property type="match status" value="1"/>
</dbReference>
<keyword evidence="3 7" id="KW-0547">Nucleotide-binding</keyword>
<feature type="region of interest" description="Disordered" evidence="8">
    <location>
        <begin position="153"/>
        <end position="177"/>
    </location>
</feature>
<evidence type="ECO:0000256" key="5">
    <source>
        <dbReference type="ARBA" id="ARBA00022840"/>
    </source>
</evidence>
<keyword evidence="1 7" id="KW-0028">Amino-acid biosynthesis</keyword>
<name>A0A932I4H2_UNCTE</name>
<dbReference type="PRINTS" id="PR01100">
    <property type="entry name" value="SHIKIMTKNASE"/>
</dbReference>
<dbReference type="Proteomes" id="UP000782312">
    <property type="component" value="Unassembled WGS sequence"/>
</dbReference>
<feature type="binding site" evidence="7">
    <location>
        <position position="138"/>
    </location>
    <ligand>
        <name>substrate</name>
    </ligand>
</feature>
<dbReference type="PANTHER" id="PTHR21087">
    <property type="entry name" value="SHIKIMATE KINASE"/>
    <property type="match status" value="1"/>
</dbReference>
<feature type="binding site" evidence="7">
    <location>
        <begin position="7"/>
        <end position="12"/>
    </location>
    <ligand>
        <name>ATP</name>
        <dbReference type="ChEBI" id="CHEBI:30616"/>
    </ligand>
</feature>
<keyword evidence="7" id="KW-0460">Magnesium</keyword>
<dbReference type="PANTHER" id="PTHR21087:SF16">
    <property type="entry name" value="SHIKIMATE KINASE 1, CHLOROPLASTIC"/>
    <property type="match status" value="1"/>
</dbReference>
<feature type="binding site" evidence="7">
    <location>
        <position position="156"/>
    </location>
    <ligand>
        <name>ATP</name>
        <dbReference type="ChEBI" id="CHEBI:30616"/>
    </ligand>
</feature>
<keyword evidence="4 7" id="KW-0418">Kinase</keyword>
<evidence type="ECO:0000256" key="3">
    <source>
        <dbReference type="ARBA" id="ARBA00022741"/>
    </source>
</evidence>
<comment type="cofactor">
    <cofactor evidence="7">
        <name>Mg(2+)</name>
        <dbReference type="ChEBI" id="CHEBI:18420"/>
    </cofactor>
    <text evidence="7">Binds 1 Mg(2+) ion per subunit.</text>
</comment>
<dbReference type="AlphaFoldDB" id="A0A932I4H2"/>
<dbReference type="InterPro" id="IPR031322">
    <property type="entry name" value="Shikimate/glucono_kinase"/>
</dbReference>
<feature type="binding site" evidence="7">
    <location>
        <position position="29"/>
    </location>
    <ligand>
        <name>substrate</name>
    </ligand>
</feature>
<dbReference type="Pfam" id="PF01202">
    <property type="entry name" value="SKI"/>
    <property type="match status" value="1"/>
</dbReference>
<evidence type="ECO:0000256" key="8">
    <source>
        <dbReference type="SAM" id="MobiDB-lite"/>
    </source>
</evidence>
<dbReference type="GO" id="GO:0000287">
    <property type="term" value="F:magnesium ion binding"/>
    <property type="evidence" value="ECO:0007669"/>
    <property type="project" value="UniProtKB-UniRule"/>
</dbReference>
<feature type="binding site" evidence="7">
    <location>
        <position position="11"/>
    </location>
    <ligand>
        <name>Mg(2+)</name>
        <dbReference type="ChEBI" id="CHEBI:18420"/>
    </ligand>
</feature>
<dbReference type="CDD" id="cd00464">
    <property type="entry name" value="SK"/>
    <property type="match status" value="1"/>
</dbReference>
<keyword evidence="5 7" id="KW-0067">ATP-binding</keyword>
<evidence type="ECO:0000313" key="9">
    <source>
        <dbReference type="EMBL" id="MBI3129034.1"/>
    </source>
</evidence>
<comment type="catalytic activity">
    <reaction evidence="7">
        <text>shikimate + ATP = 3-phosphoshikimate + ADP + H(+)</text>
        <dbReference type="Rhea" id="RHEA:13121"/>
        <dbReference type="ChEBI" id="CHEBI:15378"/>
        <dbReference type="ChEBI" id="CHEBI:30616"/>
        <dbReference type="ChEBI" id="CHEBI:36208"/>
        <dbReference type="ChEBI" id="CHEBI:145989"/>
        <dbReference type="ChEBI" id="CHEBI:456216"/>
        <dbReference type="EC" id="2.7.1.71"/>
    </reaction>
</comment>
<dbReference type="GO" id="GO:0005524">
    <property type="term" value="F:ATP binding"/>
    <property type="evidence" value="ECO:0007669"/>
    <property type="project" value="UniProtKB-UniRule"/>
</dbReference>
<evidence type="ECO:0000256" key="6">
    <source>
        <dbReference type="ARBA" id="ARBA00023141"/>
    </source>
</evidence>
<dbReference type="GO" id="GO:0004765">
    <property type="term" value="F:shikimate kinase activity"/>
    <property type="evidence" value="ECO:0007669"/>
    <property type="project" value="UniProtKB-UniRule"/>
</dbReference>
<feature type="binding site" evidence="7">
    <location>
        <position position="81"/>
    </location>
    <ligand>
        <name>substrate</name>
    </ligand>
</feature>
<keyword evidence="7" id="KW-0479">Metal-binding</keyword>
<accession>A0A932I4H2</accession>
<dbReference type="EC" id="2.7.1.71" evidence="7"/>
<comment type="subcellular location">
    <subcellularLocation>
        <location evidence="7">Cytoplasm</location>
    </subcellularLocation>
</comment>
<dbReference type="InterPro" id="IPR000623">
    <property type="entry name" value="Shikimate_kinase/TSH1"/>
</dbReference>
<evidence type="ECO:0000256" key="7">
    <source>
        <dbReference type="HAMAP-Rule" id="MF_00109"/>
    </source>
</evidence>